<feature type="region of interest" description="Disordered" evidence="1">
    <location>
        <begin position="20"/>
        <end position="67"/>
    </location>
</feature>
<evidence type="ECO:0000313" key="2">
    <source>
        <dbReference type="EMBL" id="KAK8523490.1"/>
    </source>
</evidence>
<protein>
    <submittedName>
        <fullName evidence="2">Uncharacterized protein</fullName>
    </submittedName>
</protein>
<dbReference type="Proteomes" id="UP001472677">
    <property type="component" value="Unassembled WGS sequence"/>
</dbReference>
<organism evidence="2 3">
    <name type="scientific">Hibiscus sabdariffa</name>
    <name type="common">roselle</name>
    <dbReference type="NCBI Taxonomy" id="183260"/>
    <lineage>
        <taxon>Eukaryota</taxon>
        <taxon>Viridiplantae</taxon>
        <taxon>Streptophyta</taxon>
        <taxon>Embryophyta</taxon>
        <taxon>Tracheophyta</taxon>
        <taxon>Spermatophyta</taxon>
        <taxon>Magnoliopsida</taxon>
        <taxon>eudicotyledons</taxon>
        <taxon>Gunneridae</taxon>
        <taxon>Pentapetalae</taxon>
        <taxon>rosids</taxon>
        <taxon>malvids</taxon>
        <taxon>Malvales</taxon>
        <taxon>Malvaceae</taxon>
        <taxon>Malvoideae</taxon>
        <taxon>Hibiscus</taxon>
    </lineage>
</organism>
<feature type="compositionally biased region" description="Low complexity" evidence="1">
    <location>
        <begin position="54"/>
        <end position="67"/>
    </location>
</feature>
<comment type="caution">
    <text evidence="2">The sequence shown here is derived from an EMBL/GenBank/DDBJ whole genome shotgun (WGS) entry which is preliminary data.</text>
</comment>
<evidence type="ECO:0000256" key="1">
    <source>
        <dbReference type="SAM" id="MobiDB-lite"/>
    </source>
</evidence>
<evidence type="ECO:0000313" key="3">
    <source>
        <dbReference type="Proteomes" id="UP001472677"/>
    </source>
</evidence>
<dbReference type="EMBL" id="JBBPBM010000043">
    <property type="protein sequence ID" value="KAK8523490.1"/>
    <property type="molecule type" value="Genomic_DNA"/>
</dbReference>
<reference evidence="2 3" key="1">
    <citation type="journal article" date="2024" name="G3 (Bethesda)">
        <title>Genome assembly of Hibiscus sabdariffa L. provides insights into metabolisms of medicinal natural products.</title>
        <authorList>
            <person name="Kim T."/>
        </authorList>
    </citation>
    <scope>NUCLEOTIDE SEQUENCE [LARGE SCALE GENOMIC DNA]</scope>
    <source>
        <strain evidence="2">TK-2024</strain>
        <tissue evidence="2">Old leaves</tissue>
    </source>
</reference>
<sequence>MFGHSDSWCTERIDDKVPEQVTEKPPVSGFEWRVKSGKTGDRVPEQVTEKPHVGIGSVSGAGSSSYGQEDAVGEVVLVQEVCDEEPPVLVGSAAIFNEEFPPLQSHSPTARSGKDRGRKDLEDLGVPRNPRVASLGVAALLNELKAKKVGKVKGSEGSNTVGMTNLQ</sequence>
<feature type="compositionally biased region" description="Basic and acidic residues" evidence="1">
    <location>
        <begin position="32"/>
        <end position="52"/>
    </location>
</feature>
<feature type="compositionally biased region" description="Basic and acidic residues" evidence="1">
    <location>
        <begin position="112"/>
        <end position="122"/>
    </location>
</feature>
<proteinExistence type="predicted"/>
<accession>A0ABR2CUM3</accession>
<gene>
    <name evidence="2" type="ORF">V6N12_048010</name>
</gene>
<name>A0ABR2CUM3_9ROSI</name>
<keyword evidence="3" id="KW-1185">Reference proteome</keyword>
<feature type="region of interest" description="Disordered" evidence="1">
    <location>
        <begin position="97"/>
        <end position="128"/>
    </location>
</feature>